<keyword evidence="1" id="KW-1133">Transmembrane helix</keyword>
<proteinExistence type="predicted"/>
<feature type="transmembrane region" description="Helical" evidence="1">
    <location>
        <begin position="272"/>
        <end position="302"/>
    </location>
</feature>
<feature type="transmembrane region" description="Helical" evidence="1">
    <location>
        <begin position="230"/>
        <end position="251"/>
    </location>
</feature>
<accession>A0A1G8J9V9</accession>
<dbReference type="RefSeq" id="WP_090586640.1">
    <property type="nucleotide sequence ID" value="NZ_FNDT01000008.1"/>
</dbReference>
<keyword evidence="1" id="KW-0812">Transmembrane</keyword>
<keyword evidence="1" id="KW-0472">Membrane</keyword>
<dbReference type="OrthoDB" id="8477132at2"/>
<evidence type="ECO:0000313" key="3">
    <source>
        <dbReference type="Proteomes" id="UP000199258"/>
    </source>
</evidence>
<name>A0A1G8J9V9_9MICC</name>
<sequence>MPDSSGDVRTSSDRKLGVLAEPEVTAEFAERNGREVGHLLNLADERHDWSVVIEYQDFTAGNGLTPMLDSLAKHRVRRAWDVMVCLTDLPIRFEGRTVVAEVALVEPISLVSLPALGAVNMDRRVRSAVADLGWAMHRHFDPEGDSGEFGPPSLHESRRIETAVLVDGPIGFRYVSATRLGRGRLLAGMLRANRPWRLVFGLRSAMAAAIATGAFGLVTDTIWQLADLLGAPRLTLLMVLSIGSMVFWIITQHDLWESPRRNDPLERYKASLYNTSTVWSLVIGVVISYVLLFVAVLLAAAFTIDHALLTLTLQHPVTVWDFAEVAWMTTSAALIGGALGSGFESKDDILRAAYGQRERHRRQSIYVGD</sequence>
<evidence type="ECO:0000256" key="1">
    <source>
        <dbReference type="SAM" id="Phobius"/>
    </source>
</evidence>
<feature type="transmembrane region" description="Helical" evidence="1">
    <location>
        <begin position="198"/>
        <end position="218"/>
    </location>
</feature>
<evidence type="ECO:0008006" key="4">
    <source>
        <dbReference type="Google" id="ProtNLM"/>
    </source>
</evidence>
<gene>
    <name evidence="2" type="ORF">SAMN04488693_10877</name>
</gene>
<keyword evidence="3" id="KW-1185">Reference proteome</keyword>
<feature type="transmembrane region" description="Helical" evidence="1">
    <location>
        <begin position="322"/>
        <end position="343"/>
    </location>
</feature>
<reference evidence="2 3" key="1">
    <citation type="submission" date="2016-10" db="EMBL/GenBank/DDBJ databases">
        <authorList>
            <person name="de Groot N.N."/>
        </authorList>
    </citation>
    <scope>NUCLEOTIDE SEQUENCE [LARGE SCALE GENOMIC DNA]</scope>
    <source>
        <strain evidence="2 3">NP_1H</strain>
    </source>
</reference>
<evidence type="ECO:0000313" key="2">
    <source>
        <dbReference type="EMBL" id="SDI27430.1"/>
    </source>
</evidence>
<dbReference type="AlphaFoldDB" id="A0A1G8J9V9"/>
<dbReference type="EMBL" id="FNDT01000008">
    <property type="protein sequence ID" value="SDI27430.1"/>
    <property type="molecule type" value="Genomic_DNA"/>
</dbReference>
<protein>
    <recommendedName>
        <fullName evidence="4">5,10-methylene-tetrahydrofolate dehydrogenase</fullName>
    </recommendedName>
</protein>
<dbReference type="Proteomes" id="UP000199258">
    <property type="component" value="Unassembled WGS sequence"/>
</dbReference>
<dbReference type="STRING" id="335973.SAMN04488693_10877"/>
<organism evidence="2 3">
    <name type="scientific">Arthrobacter subterraneus</name>
    <dbReference type="NCBI Taxonomy" id="335973"/>
    <lineage>
        <taxon>Bacteria</taxon>
        <taxon>Bacillati</taxon>
        <taxon>Actinomycetota</taxon>
        <taxon>Actinomycetes</taxon>
        <taxon>Micrococcales</taxon>
        <taxon>Micrococcaceae</taxon>
        <taxon>Arthrobacter</taxon>
    </lineage>
</organism>